<reference evidence="6" key="1">
    <citation type="submission" date="2017-11" db="EMBL/GenBank/DDBJ databases">
        <authorList>
            <person name="Kuznetsova I."/>
            <person name="Sazanova A."/>
            <person name="Chirak E."/>
            <person name="Safronova V."/>
            <person name="Willems A."/>
        </authorList>
    </citation>
    <scope>NUCLEOTIDE SEQUENCE [LARGE SCALE GENOMIC DNA]</scope>
    <source>
        <strain evidence="6">STM 196</strain>
    </source>
</reference>
<dbReference type="EMBL" id="PGGO01000012">
    <property type="protein sequence ID" value="PSH67855.1"/>
    <property type="molecule type" value="Genomic_DNA"/>
</dbReference>
<comment type="similarity">
    <text evidence="4">Belongs to the arginase family.</text>
</comment>
<dbReference type="PANTHER" id="PTHR43782:SF3">
    <property type="entry name" value="ARGINASE"/>
    <property type="match status" value="1"/>
</dbReference>
<dbReference type="InterPro" id="IPR006035">
    <property type="entry name" value="Ureohydrolase"/>
</dbReference>
<evidence type="ECO:0000256" key="3">
    <source>
        <dbReference type="ARBA" id="ARBA00023211"/>
    </source>
</evidence>
<dbReference type="PRINTS" id="PR00116">
    <property type="entry name" value="ARGINASE"/>
</dbReference>
<organism evidence="5 6">
    <name type="scientific">Phyllobacterium brassicacearum</name>
    <dbReference type="NCBI Taxonomy" id="314235"/>
    <lineage>
        <taxon>Bacteria</taxon>
        <taxon>Pseudomonadati</taxon>
        <taxon>Pseudomonadota</taxon>
        <taxon>Alphaproteobacteria</taxon>
        <taxon>Hyphomicrobiales</taxon>
        <taxon>Phyllobacteriaceae</taxon>
        <taxon>Phyllobacterium</taxon>
    </lineage>
</organism>
<dbReference type="GO" id="GO:0005737">
    <property type="term" value="C:cytoplasm"/>
    <property type="evidence" value="ECO:0007669"/>
    <property type="project" value="TreeGrafter"/>
</dbReference>
<dbReference type="SUPFAM" id="SSF52768">
    <property type="entry name" value="Arginase/deacetylase"/>
    <property type="match status" value="1"/>
</dbReference>
<dbReference type="InterPro" id="IPR023696">
    <property type="entry name" value="Ureohydrolase_dom_sf"/>
</dbReference>
<comment type="caution">
    <text evidence="5">The sequence shown here is derived from an EMBL/GenBank/DDBJ whole genome shotgun (WGS) entry which is preliminary data.</text>
</comment>
<dbReference type="GO" id="GO:0004053">
    <property type="term" value="F:arginase activity"/>
    <property type="evidence" value="ECO:0007669"/>
    <property type="project" value="TreeGrafter"/>
</dbReference>
<gene>
    <name evidence="5" type="ORF">CU102_16770</name>
</gene>
<dbReference type="PANTHER" id="PTHR43782">
    <property type="entry name" value="ARGINASE"/>
    <property type="match status" value="1"/>
</dbReference>
<dbReference type="GO" id="GO:0030145">
    <property type="term" value="F:manganese ion binding"/>
    <property type="evidence" value="ECO:0007669"/>
    <property type="project" value="TreeGrafter"/>
</dbReference>
<dbReference type="AlphaFoldDB" id="A0A2P7BN35"/>
<dbReference type="Gene3D" id="3.40.800.10">
    <property type="entry name" value="Ureohydrolase domain"/>
    <property type="match status" value="1"/>
</dbReference>
<accession>A0A2P7BN35</accession>
<dbReference type="CDD" id="cd09999">
    <property type="entry name" value="Arginase-like_1"/>
    <property type="match status" value="1"/>
</dbReference>
<dbReference type="Pfam" id="PF00491">
    <property type="entry name" value="Arginase"/>
    <property type="match status" value="1"/>
</dbReference>
<evidence type="ECO:0000256" key="2">
    <source>
        <dbReference type="ARBA" id="ARBA00022801"/>
    </source>
</evidence>
<keyword evidence="2" id="KW-0378">Hydrolase</keyword>
<protein>
    <submittedName>
        <fullName evidence="5">Arginase</fullName>
    </submittedName>
</protein>
<dbReference type="Proteomes" id="UP000241444">
    <property type="component" value="Unassembled WGS sequence"/>
</dbReference>
<keyword evidence="3" id="KW-0464">Manganese</keyword>
<evidence type="ECO:0000256" key="1">
    <source>
        <dbReference type="ARBA" id="ARBA00022723"/>
    </source>
</evidence>
<sequence>MAKSRFTIIEAPSVLGLFPKGVETLPDALLGAGLAEHLNALRAGRLEPPPNDGHRDPETLVLNPLGIRDHSIRLADEVGRVLDAGEFPIVLGGDCSIMLGCLLALRRRERHCLLFLDGHADFYQPEAEPNGEVASMELALATGRGPAVLTDLEGKRPLVRDEDVVAFGRRDTEEAEEHGSRRIEDTTIEMIDLAAVRRHGAIDTANRAIAHLTRPGIAGFWIHLDADVLDDAIMPAVDYRMPDGLSWDELAMVLRTAIASGEVAGLDVTIFNPKLDADGSIARAFADTLVAGLRA</sequence>
<name>A0A2P7BN35_9HYPH</name>
<dbReference type="OrthoDB" id="7331788at2"/>
<evidence type="ECO:0000256" key="4">
    <source>
        <dbReference type="PROSITE-ProRule" id="PRU00742"/>
    </source>
</evidence>
<evidence type="ECO:0000313" key="5">
    <source>
        <dbReference type="EMBL" id="PSH67855.1"/>
    </source>
</evidence>
<evidence type="ECO:0000313" key="6">
    <source>
        <dbReference type="Proteomes" id="UP000241444"/>
    </source>
</evidence>
<keyword evidence="6" id="KW-1185">Reference proteome</keyword>
<dbReference type="PROSITE" id="PS51409">
    <property type="entry name" value="ARGINASE_2"/>
    <property type="match status" value="1"/>
</dbReference>
<dbReference type="RefSeq" id="WP_106712240.1">
    <property type="nucleotide sequence ID" value="NZ_PGGO01000012.1"/>
</dbReference>
<keyword evidence="1" id="KW-0479">Metal-binding</keyword>
<proteinExistence type="inferred from homology"/>